<keyword evidence="2 4" id="KW-1133">Transmembrane helix</keyword>
<dbReference type="GO" id="GO:0016746">
    <property type="term" value="F:acyltransferase activity"/>
    <property type="evidence" value="ECO:0007669"/>
    <property type="project" value="InterPro"/>
</dbReference>
<feature type="transmembrane region" description="Helical" evidence="4">
    <location>
        <begin position="105"/>
        <end position="135"/>
    </location>
</feature>
<dbReference type="EMBL" id="JACPNR010000004">
    <property type="protein sequence ID" value="MBI2677885.1"/>
    <property type="molecule type" value="Genomic_DNA"/>
</dbReference>
<dbReference type="CDD" id="cd06173">
    <property type="entry name" value="MFS_MefA_like"/>
    <property type="match status" value="1"/>
</dbReference>
<dbReference type="SMART" id="SM00563">
    <property type="entry name" value="PlsC"/>
    <property type="match status" value="1"/>
</dbReference>
<proteinExistence type="predicted"/>
<dbReference type="InterPro" id="IPR002123">
    <property type="entry name" value="Plipid/glycerol_acylTrfase"/>
</dbReference>
<dbReference type="PROSITE" id="PS00455">
    <property type="entry name" value="AMP_BINDING"/>
    <property type="match status" value="1"/>
</dbReference>
<evidence type="ECO:0000313" key="6">
    <source>
        <dbReference type="EMBL" id="MBI2677885.1"/>
    </source>
</evidence>
<dbReference type="PROSITE" id="PS50850">
    <property type="entry name" value="MFS"/>
    <property type="match status" value="1"/>
</dbReference>
<dbReference type="NCBIfam" id="NF006386">
    <property type="entry name" value="PRK08633.1"/>
    <property type="match status" value="1"/>
</dbReference>
<feature type="transmembrane region" description="Helical" evidence="4">
    <location>
        <begin position="275"/>
        <end position="295"/>
    </location>
</feature>
<feature type="domain" description="Major facilitator superfamily (MFS) profile" evidence="5">
    <location>
        <begin position="23"/>
        <end position="419"/>
    </location>
</feature>
<feature type="transmembrane region" description="Helical" evidence="4">
    <location>
        <begin position="188"/>
        <end position="208"/>
    </location>
</feature>
<dbReference type="SUPFAM" id="SSF56801">
    <property type="entry name" value="Acetyl-CoA synthetase-like"/>
    <property type="match status" value="1"/>
</dbReference>
<feature type="transmembrane region" description="Helical" evidence="4">
    <location>
        <begin position="302"/>
        <end position="323"/>
    </location>
</feature>
<dbReference type="SUPFAM" id="SSF103473">
    <property type="entry name" value="MFS general substrate transporter"/>
    <property type="match status" value="1"/>
</dbReference>
<dbReference type="AlphaFoldDB" id="A0A932A714"/>
<dbReference type="CDD" id="cd07989">
    <property type="entry name" value="LPLAT_AGPAT-like"/>
    <property type="match status" value="1"/>
</dbReference>
<dbReference type="Gene3D" id="3.30.300.30">
    <property type="match status" value="1"/>
</dbReference>
<dbReference type="InterPro" id="IPR020845">
    <property type="entry name" value="AMP-binding_CS"/>
</dbReference>
<keyword evidence="3 4" id="KW-0472">Membrane</keyword>
<dbReference type="InterPro" id="IPR045851">
    <property type="entry name" value="AMP-bd_C_sf"/>
</dbReference>
<dbReference type="InterPro" id="IPR036259">
    <property type="entry name" value="MFS_trans_sf"/>
</dbReference>
<dbReference type="InterPro" id="IPR042099">
    <property type="entry name" value="ANL_N_sf"/>
</dbReference>
<accession>A0A932A714</accession>
<comment type="caution">
    <text evidence="6">The sequence shown here is derived from an EMBL/GenBank/DDBJ whole genome shotgun (WGS) entry which is preliminary data.</text>
</comment>
<dbReference type="Proteomes" id="UP000779809">
    <property type="component" value="Unassembled WGS sequence"/>
</dbReference>
<evidence type="ECO:0000313" key="7">
    <source>
        <dbReference type="Proteomes" id="UP000779809"/>
    </source>
</evidence>
<evidence type="ECO:0000256" key="3">
    <source>
        <dbReference type="ARBA" id="ARBA00023136"/>
    </source>
</evidence>
<evidence type="ECO:0000256" key="4">
    <source>
        <dbReference type="SAM" id="Phobius"/>
    </source>
</evidence>
<dbReference type="InterPro" id="IPR011701">
    <property type="entry name" value="MFS"/>
</dbReference>
<dbReference type="Gene3D" id="1.20.1250.20">
    <property type="entry name" value="MFS general substrate transporter like domains"/>
    <property type="match status" value="1"/>
</dbReference>
<protein>
    <submittedName>
        <fullName evidence="6">MFS transporter</fullName>
    </submittedName>
</protein>
<feature type="transmembrane region" description="Helical" evidence="4">
    <location>
        <begin position="65"/>
        <end position="85"/>
    </location>
</feature>
<evidence type="ECO:0000256" key="2">
    <source>
        <dbReference type="ARBA" id="ARBA00022989"/>
    </source>
</evidence>
<dbReference type="GO" id="GO:0022857">
    <property type="term" value="F:transmembrane transporter activity"/>
    <property type="evidence" value="ECO:0007669"/>
    <property type="project" value="InterPro"/>
</dbReference>
<dbReference type="Pfam" id="PF00501">
    <property type="entry name" value="AMP-binding"/>
    <property type="match status" value="1"/>
</dbReference>
<feature type="transmembrane region" description="Helical" evidence="4">
    <location>
        <begin position="363"/>
        <end position="385"/>
    </location>
</feature>
<dbReference type="Gene3D" id="3.40.50.12780">
    <property type="entry name" value="N-terminal domain of ligase-like"/>
    <property type="match status" value="1"/>
</dbReference>
<dbReference type="InterPro" id="IPR050237">
    <property type="entry name" value="ATP-dep_AMP-bd_enzyme"/>
</dbReference>
<dbReference type="Pfam" id="PF07690">
    <property type="entry name" value="MFS_1"/>
    <property type="match status" value="1"/>
</dbReference>
<dbReference type="Pfam" id="PF01553">
    <property type="entry name" value="Acyltransferase"/>
    <property type="match status" value="1"/>
</dbReference>
<dbReference type="PANTHER" id="PTHR43767">
    <property type="entry name" value="LONG-CHAIN-FATTY-ACID--COA LIGASE"/>
    <property type="match status" value="1"/>
</dbReference>
<keyword evidence="1 4" id="KW-0812">Transmembrane</keyword>
<evidence type="ECO:0000259" key="5">
    <source>
        <dbReference type="PROSITE" id="PS50850"/>
    </source>
</evidence>
<sequence length="1155" mass="125965">MTTPAVSAQPELRPGLQGKATRGFWALIATQFQGAFSDNVLKNLAIYFVLSLGVAEATRNRYSTLINALFSIPFILFSMSGGYLADRYSKRSVTIATKGMEIGVMLVALAGLWLGNVYVLLAAVFLLSTQAALFGPSKYGLLPELLPTEKLSWGNGIIELGTFLAILTGSIAGAFFSDAFHDKAWLSGAILLALSLAGLSTSFGIARVPAAAPGRRFRVNFLADLWEKIQLIRQDNVLTLCVAGNTFFFFIAALLTNNVYFFGHDYLHLRDTENGLLLAAVAVGIGVGSLIAGFVSGHKIEYGLVPLGTIGMSIFAMLLAYFGHDLRSAMLLLGMLGFFAGFFAVPINAAIQHRPPEDRKGGVIAAANLLSVVGVALAAGVYFVLQTTAGLPPRAIFFAAGVIIVAATVYALWLLPAALLRLGLWFATRTVYKIRVEGRQNIPERGGALLVSNHLSFVDALLLVASTDRFVRFLIFQDIYNHPLIKPWARIMRAIPISSTQRPREMIRSLREATDAIERGQVVCIFAEGQITRIGGLLPFRRGFERIMKGVTAPIVPVHLDGVWGSIFSFEAGRFLWKWPRRIPYPVTVSFGRPMPPESTAFEVRRAVQELHTEAWPRQRKEKMLPLHRAFTHVARHHPLRFMMADWKTEKLRFGGALVKTVFLARRLRKVWAGQEMVGVLMPPSVGGALVNYAALILGKVPVNLNYTASDEAVASSARQCNLTTVLTSQQFLEKVKITVQGKTILIEDLAADAGLLERLTAFLMAWLLPMPLLERALGRSAAPNIDDLATIIFSSGSTGDPKGVMLSHFNIGSNIEQVGQTFALQGGDKVLGILPFFHSFGYTVGLWMPAVLGIGVVYHPNPLDARVIGGLVAKYHVTFMVATPTFLQAYIRRIPPEDLGSLQFVIVGAEKLPQRLADAFEDTFGIRPLEGYGCTECSPVVAVNTRDYRAPGFRQVGAKRGGIGHPLPGMSVRVLDVGSGEPQPIGTPGMLLVRGPNVMQGYLGRAEKTAEVLRDGWYTTGDIAALDEDGFLTITDRLSRFSKIGGEMVPHLKVEEKLHELAEATEQIFAVTSLPDEKKGERLMVLHTLPEEKLEPVLEKFAASDLPALWKPRAQQFVHVDAIPYLGTGKLDLRRIRDLAAQLSTAPDATAAPA</sequence>
<feature type="transmembrane region" description="Helical" evidence="4">
    <location>
        <begin position="329"/>
        <end position="351"/>
    </location>
</feature>
<name>A0A932A714_9BACT</name>
<dbReference type="SUPFAM" id="SSF69593">
    <property type="entry name" value="Glycerol-3-phosphate (1)-acyltransferase"/>
    <property type="match status" value="1"/>
</dbReference>
<feature type="transmembrane region" description="Helical" evidence="4">
    <location>
        <begin position="237"/>
        <end position="255"/>
    </location>
</feature>
<dbReference type="PANTHER" id="PTHR43767:SF1">
    <property type="entry name" value="NONRIBOSOMAL PEPTIDE SYNTHASE PES1 (EUROFUNG)-RELATED"/>
    <property type="match status" value="1"/>
</dbReference>
<gene>
    <name evidence="6" type="ORF">HYX28_03800</name>
</gene>
<evidence type="ECO:0000256" key="1">
    <source>
        <dbReference type="ARBA" id="ARBA00022692"/>
    </source>
</evidence>
<organism evidence="6 7">
    <name type="scientific">Candidatus Korobacter versatilis</name>
    <dbReference type="NCBI Taxonomy" id="658062"/>
    <lineage>
        <taxon>Bacteria</taxon>
        <taxon>Pseudomonadati</taxon>
        <taxon>Acidobacteriota</taxon>
        <taxon>Terriglobia</taxon>
        <taxon>Terriglobales</taxon>
        <taxon>Candidatus Korobacteraceae</taxon>
        <taxon>Candidatus Korobacter</taxon>
    </lineage>
</organism>
<feature type="transmembrane region" description="Helical" evidence="4">
    <location>
        <begin position="156"/>
        <end position="176"/>
    </location>
</feature>
<dbReference type="GO" id="GO:0016878">
    <property type="term" value="F:acid-thiol ligase activity"/>
    <property type="evidence" value="ECO:0007669"/>
    <property type="project" value="UniProtKB-ARBA"/>
</dbReference>
<dbReference type="InterPro" id="IPR000873">
    <property type="entry name" value="AMP-dep_synth/lig_dom"/>
</dbReference>
<dbReference type="InterPro" id="IPR020846">
    <property type="entry name" value="MFS_dom"/>
</dbReference>
<feature type="transmembrane region" description="Helical" evidence="4">
    <location>
        <begin position="397"/>
        <end position="426"/>
    </location>
</feature>
<reference evidence="6" key="1">
    <citation type="submission" date="2020-07" db="EMBL/GenBank/DDBJ databases">
        <title>Huge and variable diversity of episymbiotic CPR bacteria and DPANN archaea in groundwater ecosystems.</title>
        <authorList>
            <person name="He C.Y."/>
            <person name="Keren R."/>
            <person name="Whittaker M."/>
            <person name="Farag I.F."/>
            <person name="Doudna J."/>
            <person name="Cate J.H.D."/>
            <person name="Banfield J.F."/>
        </authorList>
    </citation>
    <scope>NUCLEOTIDE SEQUENCE</scope>
    <source>
        <strain evidence="6">NC_groundwater_580_Pr5_B-0.1um_64_19</strain>
    </source>
</reference>